<evidence type="ECO:0000313" key="3">
    <source>
        <dbReference type="Proteomes" id="UP000672009"/>
    </source>
</evidence>
<keyword evidence="1" id="KW-0732">Signal</keyword>
<dbReference type="Gene3D" id="3.30.450.150">
    <property type="entry name" value="Haem-degrading domain"/>
    <property type="match status" value="1"/>
</dbReference>
<dbReference type="InterPro" id="IPR038084">
    <property type="entry name" value="PduO/GlcC-like_sf"/>
</dbReference>
<keyword evidence="3" id="KW-1185">Reference proteome</keyword>
<dbReference type="EMBL" id="CP072793">
    <property type="protein sequence ID" value="QTR54168.1"/>
    <property type="molecule type" value="Genomic_DNA"/>
</dbReference>
<dbReference type="PANTHER" id="PTHR34309">
    <property type="entry name" value="SLR1406 PROTEIN"/>
    <property type="match status" value="1"/>
</dbReference>
<evidence type="ECO:0000313" key="2">
    <source>
        <dbReference type="EMBL" id="QTR54168.1"/>
    </source>
</evidence>
<dbReference type="SUPFAM" id="SSF143744">
    <property type="entry name" value="GlcG-like"/>
    <property type="match status" value="1"/>
</dbReference>
<protein>
    <submittedName>
        <fullName evidence="2">Heme-binding protein</fullName>
    </submittedName>
</protein>
<dbReference type="PANTHER" id="PTHR34309:SF10">
    <property type="entry name" value="SLR1406 PROTEIN"/>
    <property type="match status" value="1"/>
</dbReference>
<sequence>MNITQYTKIATVAVLLLGLNSTYAEDSKDAAKAPDMLAVKQIGMELALDIARESVLACRAQGYNVVAVVVDRSAAVQAVLRDTLTPRFALQIAEEKANAVIMSGVNSGEFRSSRADIKDEMNEVDGITMLEGGLEIESGGSLLGAVGVSGAPGGDKDAACAQAALDKLADRLELMD</sequence>
<accession>A0A975IHZ8</accession>
<name>A0A975IHZ8_9GAMM</name>
<evidence type="ECO:0000256" key="1">
    <source>
        <dbReference type="SAM" id="SignalP"/>
    </source>
</evidence>
<dbReference type="InterPro" id="IPR052517">
    <property type="entry name" value="GlcG_carb_metab_protein"/>
</dbReference>
<dbReference type="RefSeq" id="WP_210219668.1">
    <property type="nucleotide sequence ID" value="NZ_CP072793.1"/>
</dbReference>
<dbReference type="AlphaFoldDB" id="A0A975IHZ8"/>
<reference evidence="2" key="1">
    <citation type="submission" date="2021-04" db="EMBL/GenBank/DDBJ databases">
        <title>Genomics, taxonomy and metabolism of representatives of sulfur bacteria of the genus Thiothrix: Thiothrix fructosivorans QT, Thiothrix unzii A1T and three new species, Thiothrix subterranea sp. nov., Thiothrix litoralis sp. nov. and 'Candidatus Thiothrix anitrata' sp. nov.</title>
        <authorList>
            <person name="Ravin N.V."/>
            <person name="Smolyakov D."/>
            <person name="Rudenko T.S."/>
            <person name="Mardanov A.V."/>
            <person name="Beletsky A.V."/>
            <person name="Markov N.D."/>
            <person name="Fomenkov A.I."/>
            <person name="Roberts R.J."/>
            <person name="Karnachuk O.V."/>
            <person name="Novikov A."/>
            <person name="Grabovich M.Y."/>
        </authorList>
    </citation>
    <scope>NUCLEOTIDE SEQUENCE</scope>
    <source>
        <strain evidence="2">A1</strain>
    </source>
</reference>
<dbReference type="InterPro" id="IPR005624">
    <property type="entry name" value="PduO/GlcC-like"/>
</dbReference>
<dbReference type="Pfam" id="PF03928">
    <property type="entry name" value="HbpS-like"/>
    <property type="match status" value="1"/>
</dbReference>
<feature type="chain" id="PRO_5037616698" evidence="1">
    <location>
        <begin position="25"/>
        <end position="176"/>
    </location>
</feature>
<dbReference type="KEGG" id="tun:J9260_03470"/>
<organism evidence="2 3">
    <name type="scientific">Thiothrix unzii</name>
    <dbReference type="NCBI Taxonomy" id="111769"/>
    <lineage>
        <taxon>Bacteria</taxon>
        <taxon>Pseudomonadati</taxon>
        <taxon>Pseudomonadota</taxon>
        <taxon>Gammaproteobacteria</taxon>
        <taxon>Thiotrichales</taxon>
        <taxon>Thiotrichaceae</taxon>
        <taxon>Thiothrix</taxon>
    </lineage>
</organism>
<feature type="signal peptide" evidence="1">
    <location>
        <begin position="1"/>
        <end position="24"/>
    </location>
</feature>
<dbReference type="Proteomes" id="UP000672009">
    <property type="component" value="Chromosome"/>
</dbReference>
<proteinExistence type="predicted"/>
<gene>
    <name evidence="2" type="ORF">J9260_03470</name>
</gene>